<proteinExistence type="inferred from homology"/>
<comment type="catalytic activity">
    <reaction evidence="13">
        <text>2 a 1,2-diacyl-sn-glycero-3-phospho-(1'-sn-glycerol) = a cardiolipin + glycerol</text>
        <dbReference type="Rhea" id="RHEA:31451"/>
        <dbReference type="ChEBI" id="CHEBI:17754"/>
        <dbReference type="ChEBI" id="CHEBI:62237"/>
        <dbReference type="ChEBI" id="CHEBI:64716"/>
    </reaction>
</comment>
<feature type="domain" description="PLD phosphodiesterase" evidence="15">
    <location>
        <begin position="219"/>
        <end position="246"/>
    </location>
</feature>
<dbReference type="FunFam" id="3.30.870.10:FF:000021">
    <property type="entry name" value="Cardiolipin synthase"/>
    <property type="match status" value="1"/>
</dbReference>
<feature type="domain" description="PLD phosphodiesterase" evidence="15">
    <location>
        <begin position="397"/>
        <end position="424"/>
    </location>
</feature>
<dbReference type="InterPro" id="IPR025202">
    <property type="entry name" value="PLD-like_dom"/>
</dbReference>
<evidence type="ECO:0000313" key="16">
    <source>
        <dbReference type="EMBL" id="MBS4215159.1"/>
    </source>
</evidence>
<dbReference type="InterPro" id="IPR027379">
    <property type="entry name" value="CLS_N"/>
</dbReference>
<sequence length="484" mass="56124">MELQNINTILIALITVLNILFAIVVIFVERRDVSSTWAWLLVLFFLPILGFLVYIFLGRQLKQKNFYKLSEEERRFLNEAVNVQMDNLTRSDFLHNPMLQRYGDLIKMNMKSSNALLSNDNDVQIFHHGKDKFDALFQDIQNAKIEINLQYYIIQRDSLAVRLRDELTKKAKEGIRVRVLYDEVGSRRMNRSFFKELIECGGEVEVFFPSFLKLINFRINTRNHRKICIIDGEIAYIGGFNIGNEYLGLDKKFGNWRDTHLRIMGEAVNHIQGRFVLDWKQATDQEIINHEAYSMNQERHSGSSTIQIIASGPNSTTEHLKNMYLKMIMSAQKSVYIQTPYFIPDSSFMDACKIALLSGVDVRIMIPSKPDHPFVYWANLAYAGELLSYGAKILLYENGFLHAKTILVDQEIASVGTTNIDMRSFRLNFEVNALIYDEKIAHDLYDLFVIDCNHSSELTLSRYQERSGFVRFKESISRLLSPIL</sequence>
<dbReference type="RefSeq" id="WP_213119640.1">
    <property type="nucleotide sequence ID" value="NZ_JAGYPF010000004.1"/>
</dbReference>
<dbReference type="FunFam" id="3.30.870.10:FF:000014">
    <property type="entry name" value="Cardiolipin synthase"/>
    <property type="match status" value="1"/>
</dbReference>
<evidence type="ECO:0000256" key="1">
    <source>
        <dbReference type="ARBA" id="ARBA00004651"/>
    </source>
</evidence>
<dbReference type="PANTHER" id="PTHR21248:SF22">
    <property type="entry name" value="PHOSPHOLIPASE D"/>
    <property type="match status" value="1"/>
</dbReference>
<dbReference type="CDD" id="cd09110">
    <property type="entry name" value="PLDc_CLS_1"/>
    <property type="match status" value="1"/>
</dbReference>
<keyword evidence="2 13" id="KW-1003">Cell membrane</keyword>
<dbReference type="InterPro" id="IPR030874">
    <property type="entry name" value="Cardiolipin_synth_Firmi"/>
</dbReference>
<evidence type="ECO:0000256" key="10">
    <source>
        <dbReference type="ARBA" id="ARBA00023209"/>
    </source>
</evidence>
<feature type="active site" evidence="13">
    <location>
        <position position="409"/>
    </location>
</feature>
<gene>
    <name evidence="16" type="primary">cls</name>
    <name evidence="16" type="ORF">KHA99_22205</name>
</gene>
<evidence type="ECO:0000256" key="3">
    <source>
        <dbReference type="ARBA" id="ARBA00022516"/>
    </source>
</evidence>
<keyword evidence="5 13" id="KW-0812">Transmembrane</keyword>
<reference evidence="16" key="1">
    <citation type="submission" date="2021-05" db="EMBL/GenBank/DDBJ databases">
        <title>Novel Bacillus species.</title>
        <authorList>
            <person name="Liu G."/>
        </authorList>
    </citation>
    <scope>NUCLEOTIDE SEQUENCE</scope>
    <source>
        <strain evidence="16">FJAT-49825</strain>
    </source>
</reference>
<dbReference type="GO" id="GO:0032049">
    <property type="term" value="P:cardiolipin biosynthetic process"/>
    <property type="evidence" value="ECO:0007669"/>
    <property type="project" value="UniProtKB-UniRule"/>
</dbReference>
<dbReference type="SMART" id="SM00155">
    <property type="entry name" value="PLDc"/>
    <property type="match status" value="2"/>
</dbReference>
<dbReference type="EC" id="2.7.8.-" evidence="13 14"/>
<feature type="active site" evidence="13">
    <location>
        <position position="231"/>
    </location>
</feature>
<dbReference type="CDD" id="cd09112">
    <property type="entry name" value="PLDc_CLS_2"/>
    <property type="match status" value="1"/>
</dbReference>
<organism evidence="16 17">
    <name type="scientific">Neobacillus rhizophilus</name>
    <dbReference type="NCBI Taxonomy" id="2833579"/>
    <lineage>
        <taxon>Bacteria</taxon>
        <taxon>Bacillati</taxon>
        <taxon>Bacillota</taxon>
        <taxon>Bacilli</taxon>
        <taxon>Bacillales</taxon>
        <taxon>Bacillaceae</taxon>
        <taxon>Neobacillus</taxon>
    </lineage>
</organism>
<comment type="subcellular location">
    <subcellularLocation>
        <location evidence="1 13">Cell membrane</location>
        <topology evidence="1 13">Multi-pass membrane protein</topology>
    </subcellularLocation>
</comment>
<dbReference type="InterPro" id="IPR001736">
    <property type="entry name" value="PLipase_D/transphosphatidylase"/>
</dbReference>
<dbReference type="InterPro" id="IPR022924">
    <property type="entry name" value="Cardiolipin_synthase"/>
</dbReference>
<keyword evidence="6" id="KW-0677">Repeat</keyword>
<evidence type="ECO:0000256" key="4">
    <source>
        <dbReference type="ARBA" id="ARBA00022679"/>
    </source>
</evidence>
<evidence type="ECO:0000256" key="13">
    <source>
        <dbReference type="HAMAP-Rule" id="MF_01916"/>
    </source>
</evidence>
<evidence type="ECO:0000256" key="12">
    <source>
        <dbReference type="ARBA" id="ARBA00057569"/>
    </source>
</evidence>
<dbReference type="EMBL" id="JAGYPF010000004">
    <property type="protein sequence ID" value="MBS4215159.1"/>
    <property type="molecule type" value="Genomic_DNA"/>
</dbReference>
<dbReference type="GO" id="GO:0005886">
    <property type="term" value="C:plasma membrane"/>
    <property type="evidence" value="ECO:0007669"/>
    <property type="project" value="UniProtKB-SubCell"/>
</dbReference>
<feature type="transmembrane region" description="Helical" evidence="13">
    <location>
        <begin position="6"/>
        <end position="28"/>
    </location>
</feature>
<feature type="active site" evidence="13">
    <location>
        <position position="404"/>
    </location>
</feature>
<accession>A0A942YWK3</accession>
<dbReference type="PROSITE" id="PS50035">
    <property type="entry name" value="PLD"/>
    <property type="match status" value="2"/>
</dbReference>
<feature type="transmembrane region" description="Helical" evidence="13">
    <location>
        <begin position="37"/>
        <end position="57"/>
    </location>
</feature>
<comment type="function">
    <text evidence="12 13">Catalyzes the reversible phosphatidyl group transfer from one phosphatidylglycerol molecule to another to form cardiolipin (CL) (diphosphatidylglycerol) and glycerol.</text>
</comment>
<evidence type="ECO:0000256" key="14">
    <source>
        <dbReference type="NCBIfam" id="TIGR04265"/>
    </source>
</evidence>
<dbReference type="GO" id="GO:0008808">
    <property type="term" value="F:cardiolipin synthase activity"/>
    <property type="evidence" value="ECO:0007669"/>
    <property type="project" value="UniProtKB-UniRule"/>
</dbReference>
<dbReference type="NCBIfam" id="TIGR04265">
    <property type="entry name" value="bac_cardiolipin"/>
    <property type="match status" value="1"/>
</dbReference>
<evidence type="ECO:0000313" key="17">
    <source>
        <dbReference type="Proteomes" id="UP000679749"/>
    </source>
</evidence>
<evidence type="ECO:0000256" key="5">
    <source>
        <dbReference type="ARBA" id="ARBA00022692"/>
    </source>
</evidence>
<dbReference type="HAMAP" id="MF_01916">
    <property type="entry name" value="Cardiolipin_synth_Cls"/>
    <property type="match status" value="1"/>
</dbReference>
<dbReference type="PANTHER" id="PTHR21248">
    <property type="entry name" value="CARDIOLIPIN SYNTHASE"/>
    <property type="match status" value="1"/>
</dbReference>
<feature type="active site" evidence="13">
    <location>
        <position position="402"/>
    </location>
</feature>
<keyword evidence="10 13" id="KW-0594">Phospholipid biosynthesis</keyword>
<evidence type="ECO:0000256" key="8">
    <source>
        <dbReference type="ARBA" id="ARBA00023098"/>
    </source>
</evidence>
<feature type="active site" evidence="13">
    <location>
        <position position="224"/>
    </location>
</feature>
<keyword evidence="17" id="KW-1185">Reference proteome</keyword>
<evidence type="ECO:0000259" key="15">
    <source>
        <dbReference type="PROSITE" id="PS50035"/>
    </source>
</evidence>
<dbReference type="Gene3D" id="3.30.870.10">
    <property type="entry name" value="Endonuclease Chain A"/>
    <property type="match status" value="2"/>
</dbReference>
<dbReference type="AlphaFoldDB" id="A0A942YWK3"/>
<evidence type="ECO:0000256" key="11">
    <source>
        <dbReference type="ARBA" id="ARBA00023264"/>
    </source>
</evidence>
<keyword evidence="11 13" id="KW-1208">Phospholipid metabolism</keyword>
<evidence type="ECO:0000256" key="7">
    <source>
        <dbReference type="ARBA" id="ARBA00022989"/>
    </source>
</evidence>
<keyword evidence="4 13" id="KW-0808">Transferase</keyword>
<evidence type="ECO:0000256" key="9">
    <source>
        <dbReference type="ARBA" id="ARBA00023136"/>
    </source>
</evidence>
<keyword evidence="8 13" id="KW-0443">Lipid metabolism</keyword>
<comment type="similarity">
    <text evidence="13">Belongs to the phospholipase D family. Cardiolipin synthase subfamily.</text>
</comment>
<comment type="caution">
    <text evidence="16">The sequence shown here is derived from an EMBL/GenBank/DDBJ whole genome shotgun (WGS) entry which is preliminary data.</text>
</comment>
<protein>
    <recommendedName>
        <fullName evidence="13 14">Cardiolipin synthase</fullName>
        <shortName evidence="13">CL synthase</shortName>
        <ecNumber evidence="13 14">2.7.8.-</ecNumber>
    </recommendedName>
</protein>
<dbReference type="SUPFAM" id="SSF56024">
    <property type="entry name" value="Phospholipase D/nuclease"/>
    <property type="match status" value="2"/>
</dbReference>
<evidence type="ECO:0000256" key="2">
    <source>
        <dbReference type="ARBA" id="ARBA00022475"/>
    </source>
</evidence>
<dbReference type="Pfam" id="PF13091">
    <property type="entry name" value="PLDc_2"/>
    <property type="match status" value="2"/>
</dbReference>
<dbReference type="Proteomes" id="UP000679749">
    <property type="component" value="Unassembled WGS sequence"/>
</dbReference>
<keyword evidence="7 13" id="KW-1133">Transmembrane helix</keyword>
<name>A0A942YWK3_9BACI</name>
<feature type="active site" evidence="13">
    <location>
        <position position="226"/>
    </location>
</feature>
<keyword evidence="3 13" id="KW-0444">Lipid biosynthesis</keyword>
<keyword evidence="9 13" id="KW-0472">Membrane</keyword>
<evidence type="ECO:0000256" key="6">
    <source>
        <dbReference type="ARBA" id="ARBA00022737"/>
    </source>
</evidence>
<dbReference type="Pfam" id="PF13396">
    <property type="entry name" value="PLDc_N"/>
    <property type="match status" value="1"/>
</dbReference>